<dbReference type="OrthoDB" id="7861976at2"/>
<proteinExistence type="predicted"/>
<gene>
    <name evidence="1" type="ORF">PAM7971_02547</name>
</gene>
<accession>A0A1Y5SYD5</accession>
<dbReference type="STRING" id="658057.SAMN04488032_110110"/>
<reference evidence="1 2" key="1">
    <citation type="submission" date="2017-03" db="EMBL/GenBank/DDBJ databases">
        <authorList>
            <person name="Afonso C.L."/>
            <person name="Miller P.J."/>
            <person name="Scott M.A."/>
            <person name="Spackman E."/>
            <person name="Goraichik I."/>
            <person name="Dimitrov K.M."/>
            <person name="Suarez D.L."/>
            <person name="Swayne D.E."/>
        </authorList>
    </citation>
    <scope>NUCLEOTIDE SEQUENCE [LARGE SCALE GENOMIC DNA]</scope>
    <source>
        <strain evidence="1 2">CECT 7971</strain>
    </source>
</reference>
<dbReference type="EMBL" id="FWFW01000008">
    <property type="protein sequence ID" value="SLN51540.1"/>
    <property type="molecule type" value="Genomic_DNA"/>
</dbReference>
<keyword evidence="2" id="KW-1185">Reference proteome</keyword>
<evidence type="ECO:0008006" key="3">
    <source>
        <dbReference type="Google" id="ProtNLM"/>
    </source>
</evidence>
<sequence>MTEASIKIRQLQVLAELKLNTELVRLSEISHEESVPLARLKAIAQEETHHKDNGGFEISQAALSGMDVKWQIWAGREKRSIMSDLARIAQKREDQLVIAKHAFGRTEVLKTLESDAKSKR</sequence>
<protein>
    <recommendedName>
        <fullName evidence="3">Flagellar FliJ protein</fullName>
    </recommendedName>
</protein>
<evidence type="ECO:0000313" key="1">
    <source>
        <dbReference type="EMBL" id="SLN51540.1"/>
    </source>
</evidence>
<name>A0A1Y5SYD5_9RHOB</name>
<dbReference type="AlphaFoldDB" id="A0A1Y5SYD5"/>
<dbReference type="RefSeq" id="WP_085849675.1">
    <property type="nucleotide sequence ID" value="NZ_FNZV01000010.1"/>
</dbReference>
<evidence type="ECO:0000313" key="2">
    <source>
        <dbReference type="Proteomes" id="UP000193307"/>
    </source>
</evidence>
<dbReference type="Proteomes" id="UP000193307">
    <property type="component" value="Unassembled WGS sequence"/>
</dbReference>
<organism evidence="1 2">
    <name type="scientific">Pacificibacter marinus</name>
    <dbReference type="NCBI Taxonomy" id="658057"/>
    <lineage>
        <taxon>Bacteria</taxon>
        <taxon>Pseudomonadati</taxon>
        <taxon>Pseudomonadota</taxon>
        <taxon>Alphaproteobacteria</taxon>
        <taxon>Rhodobacterales</taxon>
        <taxon>Roseobacteraceae</taxon>
        <taxon>Pacificibacter</taxon>
    </lineage>
</organism>